<evidence type="ECO:0000256" key="1">
    <source>
        <dbReference type="ARBA" id="ARBA00022737"/>
    </source>
</evidence>
<organism evidence="3">
    <name type="scientific">Timema poppense</name>
    <name type="common">Walking stick</name>
    <dbReference type="NCBI Taxonomy" id="170557"/>
    <lineage>
        <taxon>Eukaryota</taxon>
        <taxon>Metazoa</taxon>
        <taxon>Ecdysozoa</taxon>
        <taxon>Arthropoda</taxon>
        <taxon>Hexapoda</taxon>
        <taxon>Insecta</taxon>
        <taxon>Pterygota</taxon>
        <taxon>Neoptera</taxon>
        <taxon>Polyneoptera</taxon>
        <taxon>Phasmatodea</taxon>
        <taxon>Timematodea</taxon>
        <taxon>Timematoidea</taxon>
        <taxon>Timematidae</taxon>
        <taxon>Timema</taxon>
    </lineage>
</organism>
<evidence type="ECO:0000256" key="2">
    <source>
        <dbReference type="PROSITE-ProRule" id="PRU00235"/>
    </source>
</evidence>
<keyword evidence="1" id="KW-0677">Repeat</keyword>
<reference evidence="3" key="1">
    <citation type="submission" date="2020-11" db="EMBL/GenBank/DDBJ databases">
        <authorList>
            <person name="Tran Van P."/>
        </authorList>
    </citation>
    <scope>NUCLEOTIDE SEQUENCE</scope>
</reference>
<dbReference type="PANTHER" id="PTHR22872:SF2">
    <property type="entry name" value="INHIBITOR OF BRUTON TYROSINE KINASE"/>
    <property type="match status" value="1"/>
</dbReference>
<feature type="repeat" description="RCC1" evidence="2">
    <location>
        <begin position="578"/>
        <end position="629"/>
    </location>
</feature>
<feature type="repeat" description="RCC1" evidence="2">
    <location>
        <begin position="773"/>
        <end position="819"/>
    </location>
</feature>
<dbReference type="EMBL" id="OD009712">
    <property type="protein sequence ID" value="CAD7415715.1"/>
    <property type="molecule type" value="Genomic_DNA"/>
</dbReference>
<dbReference type="AlphaFoldDB" id="A0A7R9DL06"/>
<evidence type="ECO:0008006" key="4">
    <source>
        <dbReference type="Google" id="ProtNLM"/>
    </source>
</evidence>
<feature type="repeat" description="RCC1" evidence="2">
    <location>
        <begin position="721"/>
        <end position="772"/>
    </location>
</feature>
<evidence type="ECO:0000313" key="3">
    <source>
        <dbReference type="EMBL" id="CAD7415715.1"/>
    </source>
</evidence>
<feature type="repeat" description="RCC1" evidence="2">
    <location>
        <begin position="630"/>
        <end position="718"/>
    </location>
</feature>
<feature type="repeat" description="RCC1" evidence="2">
    <location>
        <begin position="441"/>
        <end position="492"/>
    </location>
</feature>
<gene>
    <name evidence="3" type="ORF">TPSB3V08_LOCUS10524</name>
</gene>
<dbReference type="InterPro" id="IPR051625">
    <property type="entry name" value="Signaling_Regulatory_Domain"/>
</dbReference>
<dbReference type="InterPro" id="IPR000408">
    <property type="entry name" value="Reg_chr_condens"/>
</dbReference>
<dbReference type="PANTHER" id="PTHR22872">
    <property type="entry name" value="BTK-BINDING PROTEIN-RELATED"/>
    <property type="match status" value="1"/>
</dbReference>
<accession>A0A7R9DL06</accession>
<dbReference type="Pfam" id="PF00415">
    <property type="entry name" value="RCC1"/>
    <property type="match status" value="5"/>
</dbReference>
<dbReference type="Gene3D" id="2.130.10.30">
    <property type="entry name" value="Regulator of chromosome condensation 1/beta-lactamase-inhibitor protein II"/>
    <property type="match status" value="2"/>
</dbReference>
<feature type="repeat" description="RCC1" evidence="2">
    <location>
        <begin position="493"/>
        <end position="577"/>
    </location>
</feature>
<name>A0A7R9DL06_TIMPO</name>
<protein>
    <recommendedName>
        <fullName evidence="4">E3 ubiquitin-protein ligase HERC2</fullName>
    </recommendedName>
</protein>
<dbReference type="PROSITE" id="PS50012">
    <property type="entry name" value="RCC1_3"/>
    <property type="match status" value="6"/>
</dbReference>
<sequence>MATLVLTDSSQLTSDGQHLGIYSSPMASLALTDSSQLTSDSQHLAMGSANPDIRDMLVEHCVTELEDVSLNTHSIHLAPQPVVQESSHPYVDDVSLSGHVKIPGSANCLILKLFEQVGGTRCGGYSCLSSPPQAPVSVVYPTGAKSLRIEFDRQCSTERRHDPLTIMDGTGRCVSTRSGREWSDWSSEIRIPGEEMRWKFASDGSVNGWGWKFTVYPLVTYCGPQERSSDRAILSQPSVELVMCLLDSRLNLSSDRILVTRLATALASCAQLSSLAAPQRMWALHKLRRLMVSRLGRLLDIPGLLKMEQTTDSALPALVKGLPQALLRQYEYEDPIVRSGKHLMHSDFFKVLVALACDLGLDSLPCCSENHKWSWFRRYCMAARVAGALVRKKISEMLNESGVLVLDHENHECFKQSHDEQLLLWLHRRPEDWTLSWNGSGTIYGWGHNHRGQLGGVEGAKVKLPTSCEALSALRPMQLVGGEQTLLAVTADGKVYATGYGAGGRLGIGGTDSVMMPTLIESVQHICIKKVTLNTRVILEWKLFVSGGMVGIYPSDGLLLQVAVNSGGKHCLALTAEGEVYSWGEGDDGKLGHGSRSSCERPRLIEVLKGKEIVDIACGGAHSAAITAKREVYTWGKGRYGRLGHGDSEDQLKPKLVGTRRHRSKYSSNMSSDDSELPKLNVCYSMTVCRSGQVEALLGSRVMDIACGSGDAQTLCITDDDNVWSWGDGDYGKLGRGGSDGCKVPMKIESLAGLGVIKVECGSQFSVALTRSGSVYTWGKGDYHRLGHGTDDHVRRPRKVAALQGKKIICIATGIYLAR</sequence>
<dbReference type="InterPro" id="IPR009091">
    <property type="entry name" value="RCC1/BLIP-II"/>
</dbReference>
<dbReference type="SUPFAM" id="SSF50985">
    <property type="entry name" value="RCC1/BLIP-II"/>
    <property type="match status" value="2"/>
</dbReference>
<proteinExistence type="predicted"/>
<dbReference type="PRINTS" id="PR00633">
    <property type="entry name" value="RCCNDNSATION"/>
</dbReference>